<feature type="domain" description="Gfo/Idh/MocA-like oxidoreductase N-terminal" evidence="5">
    <location>
        <begin position="62"/>
        <end position="183"/>
    </location>
</feature>
<dbReference type="Pfam" id="PF21252">
    <property type="entry name" value="Glyco_hydro_109_C"/>
    <property type="match status" value="1"/>
</dbReference>
<comment type="caution">
    <text evidence="7">The sequence shown here is derived from an EMBL/GenBank/DDBJ whole genome shotgun (WGS) entry which is preliminary data.</text>
</comment>
<keyword evidence="4" id="KW-0732">Signal</keyword>
<dbReference type="Pfam" id="PF01408">
    <property type="entry name" value="GFO_IDH_MocA"/>
    <property type="match status" value="1"/>
</dbReference>
<feature type="signal peptide" evidence="4">
    <location>
        <begin position="1"/>
        <end position="24"/>
    </location>
</feature>
<evidence type="ECO:0000256" key="4">
    <source>
        <dbReference type="SAM" id="SignalP"/>
    </source>
</evidence>
<keyword evidence="2" id="KW-0378">Hydrolase</keyword>
<feature type="domain" description="Glycosyl hydrolase 109 C-terminal" evidence="6">
    <location>
        <begin position="199"/>
        <end position="351"/>
    </location>
</feature>
<dbReference type="InterPro" id="IPR000683">
    <property type="entry name" value="Gfo/Idh/MocA-like_OxRdtase_N"/>
</dbReference>
<feature type="chain" id="PRO_5045757791" evidence="4">
    <location>
        <begin position="25"/>
        <end position="515"/>
    </location>
</feature>
<name>A0ABS6YC89_9BACT</name>
<sequence>MTKNKMLLALLAVVFLALPQSLCAQFNWKYTVEKGKIVTEVPKRAPGQTTALELRTPKMPVVRVGFVGLGMRGPGAVARWMHIPGIEVVALCDYEAKRAEACQKILRENSMPAAAIYSGAEGYKELCKRKDIDLVYIATDWDHHFLVAKCAMENGKHAAIEVPSAINLREIWTLIDLSEKTRLHCVMLENCCYDFFELNSLNMAQKGVFGEVIYAQGAYKHELSAFWKYYWKKNAQDKLGWRLEYNKDYRGDLYATHGLGPIAQVLNLHRGDRMRTLVAMDTKSFNGKKLVEKYTGEPCEKFENGDQTMTLIRTEQGKVIEIHHNVMTPQPYNRMYQLTGTEGFANKYPVEGFAVSAQKMEAGGVKPSADNLNGHSFLSEKDKKALEETYLSPIIKRYGEEAKEVGGHGGMDFIMDSRLVYCLQNGLPMDIDVYDLAEWCCLGELGAISMNNDFMPVEVPDFTRGDWNKVKGFSHAYASPADEAATMAQAKAFTTKLKEKGKRYWDAFDKKNKKK</sequence>
<evidence type="ECO:0000259" key="6">
    <source>
        <dbReference type="Pfam" id="PF21252"/>
    </source>
</evidence>
<dbReference type="EMBL" id="JAHXCT010000003">
    <property type="protein sequence ID" value="MBW4769178.1"/>
    <property type="molecule type" value="Genomic_DNA"/>
</dbReference>
<keyword evidence="8" id="KW-1185">Reference proteome</keyword>
<gene>
    <name evidence="7" type="ORF">KZO38_05320</name>
</gene>
<protein>
    <submittedName>
        <fullName evidence="7">Gfo/Idh/MocA family oxidoreductase</fullName>
    </submittedName>
</protein>
<dbReference type="RefSeq" id="WP_219480790.1">
    <property type="nucleotide sequence ID" value="NZ_JAHXCT010000003.1"/>
</dbReference>
<proteinExistence type="predicted"/>
<dbReference type="InterPro" id="IPR049303">
    <property type="entry name" value="Glyco_hydro_109_C"/>
</dbReference>
<reference evidence="7 8" key="1">
    <citation type="submission" date="2021-07" db="EMBL/GenBank/DDBJ databases">
        <title>Genomic diversity and antimicrobial resistance of Prevotella spp. isolated from chronic lung disease airways.</title>
        <authorList>
            <person name="Webb K.A."/>
            <person name="Olagoke O.S."/>
            <person name="Baird T."/>
            <person name="Neill J."/>
            <person name="Pham A."/>
            <person name="Wells T.J."/>
            <person name="Ramsay K.A."/>
            <person name="Bell S.C."/>
            <person name="Sarovich D.S."/>
            <person name="Price E.P."/>
        </authorList>
    </citation>
    <scope>NUCLEOTIDE SEQUENCE [LARGE SCALE GENOMIC DNA]</scope>
    <source>
        <strain evidence="7 8">SCHI0011.S.12</strain>
    </source>
</reference>
<evidence type="ECO:0000259" key="5">
    <source>
        <dbReference type="Pfam" id="PF01408"/>
    </source>
</evidence>
<dbReference type="Proteomes" id="UP000788426">
    <property type="component" value="Unassembled WGS sequence"/>
</dbReference>
<dbReference type="PANTHER" id="PTHR43818">
    <property type="entry name" value="BCDNA.GH03377"/>
    <property type="match status" value="1"/>
</dbReference>
<evidence type="ECO:0000313" key="8">
    <source>
        <dbReference type="Proteomes" id="UP000788426"/>
    </source>
</evidence>
<organism evidence="7 8">
    <name type="scientific">Hoylesella nanceiensis</name>
    <dbReference type="NCBI Taxonomy" id="425941"/>
    <lineage>
        <taxon>Bacteria</taxon>
        <taxon>Pseudomonadati</taxon>
        <taxon>Bacteroidota</taxon>
        <taxon>Bacteroidia</taxon>
        <taxon>Bacteroidales</taxon>
        <taxon>Prevotellaceae</taxon>
        <taxon>Hoylesella</taxon>
    </lineage>
</organism>
<evidence type="ECO:0000256" key="3">
    <source>
        <dbReference type="ARBA" id="ARBA00023027"/>
    </source>
</evidence>
<dbReference type="InterPro" id="IPR050463">
    <property type="entry name" value="Gfo/Idh/MocA_oxidrdct_glycsds"/>
</dbReference>
<comment type="cofactor">
    <cofactor evidence="1">
        <name>NAD(+)</name>
        <dbReference type="ChEBI" id="CHEBI:57540"/>
    </cofactor>
</comment>
<dbReference type="PANTHER" id="PTHR43818:SF1">
    <property type="entry name" value="GLYCOSYL HYDROLASE FAMILY 109 PROTEIN"/>
    <property type="match status" value="1"/>
</dbReference>
<keyword evidence="3" id="KW-0520">NAD</keyword>
<evidence type="ECO:0000256" key="1">
    <source>
        <dbReference type="ARBA" id="ARBA00001911"/>
    </source>
</evidence>
<accession>A0ABS6YC89</accession>
<evidence type="ECO:0000313" key="7">
    <source>
        <dbReference type="EMBL" id="MBW4769178.1"/>
    </source>
</evidence>
<evidence type="ECO:0000256" key="2">
    <source>
        <dbReference type="ARBA" id="ARBA00022801"/>
    </source>
</evidence>